<reference evidence="1 2" key="1">
    <citation type="submission" date="2016-10" db="EMBL/GenBank/DDBJ databases">
        <authorList>
            <person name="de Groot N.N."/>
        </authorList>
    </citation>
    <scope>NUCLEOTIDE SEQUENCE [LARGE SCALE GENOMIC DNA]</scope>
    <source>
        <strain evidence="1 2">CGMCC 4.7037</strain>
    </source>
</reference>
<dbReference type="Pfam" id="PF19508">
    <property type="entry name" value="DUF6042"/>
    <property type="match status" value="1"/>
</dbReference>
<dbReference type="Proteomes" id="UP000236732">
    <property type="component" value="Unassembled WGS sequence"/>
</dbReference>
<gene>
    <name evidence="1" type="ORF">SAMN05444920_107158</name>
</gene>
<evidence type="ECO:0000313" key="2">
    <source>
        <dbReference type="Proteomes" id="UP000236732"/>
    </source>
</evidence>
<accession>A0A1H6E082</accession>
<organism evidence="1 2">
    <name type="scientific">Nonomuraea solani</name>
    <dbReference type="NCBI Taxonomy" id="1144553"/>
    <lineage>
        <taxon>Bacteria</taxon>
        <taxon>Bacillati</taxon>
        <taxon>Actinomycetota</taxon>
        <taxon>Actinomycetes</taxon>
        <taxon>Streptosporangiales</taxon>
        <taxon>Streptosporangiaceae</taxon>
        <taxon>Nonomuraea</taxon>
    </lineage>
</organism>
<keyword evidence="2" id="KW-1185">Reference proteome</keyword>
<dbReference type="InterPro" id="IPR046105">
    <property type="entry name" value="DUF6042"/>
</dbReference>
<sequence>MRCCTASAVGGAATEEQVAAAYQPWSSGSGPWDAALSVELPEYAVKLGVPAPATRRELLRLLVAAGLVTTDGETRYRVVETPPRAEDVLRLPAGQSATIRGQDAHRRYAPFAADLWTMGRAAAATAEAWAGGDPSGGQ</sequence>
<dbReference type="EMBL" id="FNVT01000007">
    <property type="protein sequence ID" value="SEG90947.1"/>
    <property type="molecule type" value="Genomic_DNA"/>
</dbReference>
<proteinExistence type="predicted"/>
<protein>
    <submittedName>
        <fullName evidence="1">Uncharacterized protein</fullName>
    </submittedName>
</protein>
<evidence type="ECO:0000313" key="1">
    <source>
        <dbReference type="EMBL" id="SEG90947.1"/>
    </source>
</evidence>
<name>A0A1H6E082_9ACTN</name>
<dbReference type="AlphaFoldDB" id="A0A1H6E082"/>